<evidence type="ECO:0000313" key="1">
    <source>
        <dbReference type="EMBL" id="OPF82515.1"/>
    </source>
</evidence>
<reference evidence="1" key="1">
    <citation type="submission" date="2016-12" db="EMBL/GenBank/DDBJ databases">
        <title>Genome sequence of Streptomyces antioxidans MUSC 164.</title>
        <authorList>
            <person name="Lee L.-H."/>
            <person name="Ser H.-L."/>
        </authorList>
    </citation>
    <scope>NUCLEOTIDE SEQUENCE [LARGE SCALE GENOMIC DNA]</scope>
    <source>
        <strain evidence="1">MUSC 164</strain>
    </source>
</reference>
<name>A0A1V4D9Z7_9ACTN</name>
<dbReference type="EMBL" id="LAKD02000012">
    <property type="protein sequence ID" value="OPF82515.1"/>
    <property type="molecule type" value="Genomic_DNA"/>
</dbReference>
<sequence>MVLGWIFGVSGGWKRLLGWGSWAYGGGAECRVEQGVVDPLMWLLSSTPSTFLGKGLMERTVVRCAEGHVFSTSSFPMQHLTVDRIGPGRLLRCPRCARLRHAVPVGADKR</sequence>
<comment type="caution">
    <text evidence="1">The sequence shown here is derived from an EMBL/GenBank/DDBJ whole genome shotgun (WGS) entry which is preliminary data.</text>
</comment>
<organism evidence="1 2">
    <name type="scientific">Streptomyces antioxidans</name>
    <dbReference type="NCBI Taxonomy" id="1507734"/>
    <lineage>
        <taxon>Bacteria</taxon>
        <taxon>Bacillati</taxon>
        <taxon>Actinomycetota</taxon>
        <taxon>Actinomycetes</taxon>
        <taxon>Kitasatosporales</taxon>
        <taxon>Streptomycetaceae</taxon>
        <taxon>Streptomyces</taxon>
    </lineage>
</organism>
<protein>
    <submittedName>
        <fullName evidence="1">Uncharacterized protein</fullName>
    </submittedName>
</protein>
<dbReference type="AlphaFoldDB" id="A0A1V4D9Z7"/>
<proteinExistence type="predicted"/>
<accession>A0A1V4D9Z7</accession>
<gene>
    <name evidence="1" type="ORF">VT50_0207160</name>
</gene>
<keyword evidence="2" id="KW-1185">Reference proteome</keyword>
<evidence type="ECO:0000313" key="2">
    <source>
        <dbReference type="Proteomes" id="UP000033615"/>
    </source>
</evidence>
<dbReference type="Proteomes" id="UP000033615">
    <property type="component" value="Unassembled WGS sequence"/>
</dbReference>